<gene>
    <name evidence="5" type="ordered locus">Deide_21510</name>
</gene>
<proteinExistence type="predicted"/>
<dbReference type="PaxDb" id="546414-Deide_21510"/>
<dbReference type="AlphaFoldDB" id="C1CZC9"/>
<dbReference type="InterPro" id="IPR043128">
    <property type="entry name" value="Rev_trsase/Diguanyl_cyclase"/>
</dbReference>
<dbReference type="RefSeq" id="WP_012694298.1">
    <property type="nucleotide sequence ID" value="NC_012526.1"/>
</dbReference>
<dbReference type="PROSITE" id="PS50887">
    <property type="entry name" value="GGDEF"/>
    <property type="match status" value="1"/>
</dbReference>
<keyword evidence="3" id="KW-0732">Signal</keyword>
<dbReference type="GO" id="GO:0043709">
    <property type="term" value="P:cell adhesion involved in single-species biofilm formation"/>
    <property type="evidence" value="ECO:0007669"/>
    <property type="project" value="TreeGrafter"/>
</dbReference>
<dbReference type="InterPro" id="IPR050469">
    <property type="entry name" value="Diguanylate_Cyclase"/>
</dbReference>
<feature type="transmembrane region" description="Helical" evidence="2">
    <location>
        <begin position="233"/>
        <end position="253"/>
    </location>
</feature>
<keyword evidence="6" id="KW-1185">Reference proteome</keyword>
<feature type="transmembrane region" description="Helical" evidence="2">
    <location>
        <begin position="201"/>
        <end position="221"/>
    </location>
</feature>
<dbReference type="InterPro" id="IPR011622">
    <property type="entry name" value="7TMR_DISM_rcpt_extracell_dom2"/>
</dbReference>
<keyword evidence="2" id="KW-1133">Transmembrane helix</keyword>
<feature type="transmembrane region" description="Helical" evidence="2">
    <location>
        <begin position="319"/>
        <end position="339"/>
    </location>
</feature>
<feature type="transmembrane region" description="Helical" evidence="2">
    <location>
        <begin position="289"/>
        <end position="307"/>
    </location>
</feature>
<feature type="transmembrane region" description="Helical" evidence="2">
    <location>
        <begin position="173"/>
        <end position="194"/>
    </location>
</feature>
<evidence type="ECO:0000256" key="2">
    <source>
        <dbReference type="SAM" id="Phobius"/>
    </source>
</evidence>
<protein>
    <submittedName>
        <fullName evidence="5">Putative regulator protein, GGDEF domain, putative membrane protein</fullName>
    </submittedName>
</protein>
<dbReference type="SMART" id="SM00267">
    <property type="entry name" value="GGDEF"/>
    <property type="match status" value="1"/>
</dbReference>
<dbReference type="GO" id="GO:0005886">
    <property type="term" value="C:plasma membrane"/>
    <property type="evidence" value="ECO:0007669"/>
    <property type="project" value="TreeGrafter"/>
</dbReference>
<feature type="transmembrane region" description="Helical" evidence="2">
    <location>
        <begin position="351"/>
        <end position="369"/>
    </location>
</feature>
<feature type="domain" description="GGDEF" evidence="4">
    <location>
        <begin position="417"/>
        <end position="544"/>
    </location>
</feature>
<dbReference type="CDD" id="cd01949">
    <property type="entry name" value="GGDEF"/>
    <property type="match status" value="1"/>
</dbReference>
<feature type="transmembrane region" description="Helical" evidence="2">
    <location>
        <begin position="265"/>
        <end position="283"/>
    </location>
</feature>
<dbReference type="EMBL" id="CP001114">
    <property type="protein sequence ID" value="ACO47177.1"/>
    <property type="molecule type" value="Genomic_DNA"/>
</dbReference>
<dbReference type="Pfam" id="PF07696">
    <property type="entry name" value="7TMR-DISMED2"/>
    <property type="match status" value="1"/>
</dbReference>
<dbReference type="GO" id="GO:0052621">
    <property type="term" value="F:diguanylate cyclase activity"/>
    <property type="evidence" value="ECO:0007669"/>
    <property type="project" value="TreeGrafter"/>
</dbReference>
<dbReference type="NCBIfam" id="TIGR00254">
    <property type="entry name" value="GGDEF"/>
    <property type="match status" value="1"/>
</dbReference>
<dbReference type="eggNOG" id="COG2199">
    <property type="taxonomic scope" value="Bacteria"/>
</dbReference>
<sequence>MLAFLIVVAVTFGALWSPAAAQSSRTSPPAVQAGFQLFTARDHQFPLSFRDIPAWRDRQTPVEKVKFTGGSYWLVAQVRNLTSDSAWVFNPYGSLMEHVDVRVYRPGQPVQTFQTGYRAKHAYMLHYGLDLTLRPGERTWVVAQIRSPYFASQPNFSFEPQDRYRQQVNLDNLLTLVAFGALLALSCYNLFIFAGTHNRSFFYYAAYALTYCVAWAFTFHVPADVFGFYDLRWHYVGFFLLPVLNTLFYLHFLKLDQRLPLLGRLSRVNLWLPLALLPSSFLLLPYTHILATGVVSLWLVLALVCGVASWRQGFYSARFFVFGLLALMVPATMILPANVGLMPDPVRNTELLTLLGGTLDGLLLAFALADQLRLLMRDNISHIVQLRRALHLAGTDTLTGLHNRHAFGQAVGTLEDHPFLLVLMDLDGLKTLNDTQGHARGDDLLRVFARLLQDMESEHITAYRLGGDEFALIAPPGADAALVSQLQTAEETLRAGGFPTSGLSVGMAHAGGGRSAGQVFEEADQRMYRHKQAKKGGKEPSDRR</sequence>
<dbReference type="GO" id="GO:1902201">
    <property type="term" value="P:negative regulation of bacterial-type flagellum-dependent cell motility"/>
    <property type="evidence" value="ECO:0007669"/>
    <property type="project" value="TreeGrafter"/>
</dbReference>
<dbReference type="Pfam" id="PF07695">
    <property type="entry name" value="7TMR-DISM_7TM"/>
    <property type="match status" value="1"/>
</dbReference>
<keyword evidence="2" id="KW-0812">Transmembrane</keyword>
<dbReference type="Proteomes" id="UP000002208">
    <property type="component" value="Chromosome"/>
</dbReference>
<evidence type="ECO:0000259" key="4">
    <source>
        <dbReference type="PROSITE" id="PS50887"/>
    </source>
</evidence>
<feature type="chain" id="PRO_5002908244" evidence="3">
    <location>
        <begin position="22"/>
        <end position="544"/>
    </location>
</feature>
<evidence type="ECO:0000313" key="6">
    <source>
        <dbReference type="Proteomes" id="UP000002208"/>
    </source>
</evidence>
<dbReference type="Gene3D" id="3.30.70.270">
    <property type="match status" value="1"/>
</dbReference>
<feature type="signal peptide" evidence="3">
    <location>
        <begin position="1"/>
        <end position="21"/>
    </location>
</feature>
<dbReference type="InterPro" id="IPR011623">
    <property type="entry name" value="7TMR_DISM_rcpt_extracell_dom1"/>
</dbReference>
<keyword evidence="2" id="KW-0472">Membrane</keyword>
<accession>C1CZC9</accession>
<evidence type="ECO:0000256" key="1">
    <source>
        <dbReference type="SAM" id="MobiDB-lite"/>
    </source>
</evidence>
<dbReference type="SUPFAM" id="SSF55073">
    <property type="entry name" value="Nucleotide cyclase"/>
    <property type="match status" value="1"/>
</dbReference>
<dbReference type="InterPro" id="IPR029787">
    <property type="entry name" value="Nucleotide_cyclase"/>
</dbReference>
<evidence type="ECO:0000256" key="3">
    <source>
        <dbReference type="SAM" id="SignalP"/>
    </source>
</evidence>
<reference evidence="5 6" key="1">
    <citation type="journal article" date="2009" name="PLoS Genet.">
        <title>Alliance of proteomics and genomics to unravel the specificities of Sahara bacterium Deinococcus deserti.</title>
        <authorList>
            <person name="de Groot A."/>
            <person name="Dulermo R."/>
            <person name="Ortet P."/>
            <person name="Blanchard L."/>
            <person name="Guerin P."/>
            <person name="Fernandez B."/>
            <person name="Vacherie B."/>
            <person name="Dossat C."/>
            <person name="Jolivet E."/>
            <person name="Siguier P."/>
            <person name="Chandler M."/>
            <person name="Barakat M."/>
            <person name="Dedieu A."/>
            <person name="Barbe V."/>
            <person name="Heulin T."/>
            <person name="Sommer S."/>
            <person name="Achouak W."/>
            <person name="Armengaud J."/>
        </authorList>
    </citation>
    <scope>NUCLEOTIDE SEQUENCE [LARGE SCALE GENOMIC DNA]</scope>
    <source>
        <strain evidence="6">DSM 17065 / CIP 109153 / LMG 22923 / VCD115</strain>
    </source>
</reference>
<evidence type="ECO:0000313" key="5">
    <source>
        <dbReference type="EMBL" id="ACO47177.1"/>
    </source>
</evidence>
<dbReference type="PANTHER" id="PTHR45138">
    <property type="entry name" value="REGULATORY COMPONENTS OF SENSORY TRANSDUCTION SYSTEM"/>
    <property type="match status" value="1"/>
</dbReference>
<name>C1CZC9_DEIDV</name>
<dbReference type="STRING" id="546414.Deide_21510"/>
<dbReference type="HOGENOM" id="CLU_485494_0_0_0"/>
<dbReference type="InterPro" id="IPR000160">
    <property type="entry name" value="GGDEF_dom"/>
</dbReference>
<dbReference type="OrthoDB" id="9805474at2"/>
<dbReference type="Pfam" id="PF00990">
    <property type="entry name" value="GGDEF"/>
    <property type="match status" value="1"/>
</dbReference>
<feature type="region of interest" description="Disordered" evidence="1">
    <location>
        <begin position="522"/>
        <end position="544"/>
    </location>
</feature>
<dbReference type="PANTHER" id="PTHR45138:SF9">
    <property type="entry name" value="DIGUANYLATE CYCLASE DGCM-RELATED"/>
    <property type="match status" value="1"/>
</dbReference>
<dbReference type="KEGG" id="ddr:Deide_21510"/>
<organism evidence="5 6">
    <name type="scientific">Deinococcus deserti (strain DSM 17065 / CIP 109153 / LMG 22923 / VCD115)</name>
    <dbReference type="NCBI Taxonomy" id="546414"/>
    <lineage>
        <taxon>Bacteria</taxon>
        <taxon>Thermotogati</taxon>
        <taxon>Deinococcota</taxon>
        <taxon>Deinococci</taxon>
        <taxon>Deinococcales</taxon>
        <taxon>Deinococcaceae</taxon>
        <taxon>Deinococcus</taxon>
    </lineage>
</organism>